<dbReference type="EMBL" id="BJYZ01000059">
    <property type="protein sequence ID" value="GEO43033.1"/>
    <property type="molecule type" value="Genomic_DNA"/>
</dbReference>
<proteinExistence type="predicted"/>
<accession>A0A512E2T1</accession>
<reference evidence="1 2" key="1">
    <citation type="submission" date="2019-07" db="EMBL/GenBank/DDBJ databases">
        <title>Whole genome shotgun sequence of Skermanella aerolata NBRC 106429.</title>
        <authorList>
            <person name="Hosoyama A."/>
            <person name="Uohara A."/>
            <person name="Ohji S."/>
            <person name="Ichikawa N."/>
        </authorList>
    </citation>
    <scope>NUCLEOTIDE SEQUENCE [LARGE SCALE GENOMIC DNA]</scope>
    <source>
        <strain evidence="1 2">NBRC 106429</strain>
    </source>
</reference>
<gene>
    <name evidence="1" type="ORF">SAE02_71810</name>
</gene>
<dbReference type="AlphaFoldDB" id="A0A512E2T1"/>
<sequence>MPTSETLDKKLEELQTSLDLLTRGFGMMAEVLATHSEMLGEVLAAVSADPPESTLNDTLEEIAEAIVQQTVAIKAIGTTLDNLDTGIEAAVRRGTGNQE</sequence>
<comment type="caution">
    <text evidence="1">The sequence shown here is derived from an EMBL/GenBank/DDBJ whole genome shotgun (WGS) entry which is preliminary data.</text>
</comment>
<name>A0A512E2T1_9PROT</name>
<evidence type="ECO:0000313" key="1">
    <source>
        <dbReference type="EMBL" id="GEO43033.1"/>
    </source>
</evidence>
<organism evidence="1 2">
    <name type="scientific">Skermanella aerolata</name>
    <dbReference type="NCBI Taxonomy" id="393310"/>
    <lineage>
        <taxon>Bacteria</taxon>
        <taxon>Pseudomonadati</taxon>
        <taxon>Pseudomonadota</taxon>
        <taxon>Alphaproteobacteria</taxon>
        <taxon>Rhodospirillales</taxon>
        <taxon>Azospirillaceae</taxon>
        <taxon>Skermanella</taxon>
    </lineage>
</organism>
<protein>
    <submittedName>
        <fullName evidence="1">Uncharacterized protein</fullName>
    </submittedName>
</protein>
<evidence type="ECO:0000313" key="2">
    <source>
        <dbReference type="Proteomes" id="UP000321523"/>
    </source>
</evidence>
<dbReference type="RefSeq" id="WP_147041215.1">
    <property type="nucleotide sequence ID" value="NZ_BJYZ01000059.1"/>
</dbReference>
<dbReference type="Proteomes" id="UP000321523">
    <property type="component" value="Unassembled WGS sequence"/>
</dbReference>
<keyword evidence="2" id="KW-1185">Reference proteome</keyword>